<dbReference type="OrthoDB" id="9808936at2"/>
<proteinExistence type="inferred from homology"/>
<dbReference type="GO" id="GO:0009252">
    <property type="term" value="P:peptidoglycan biosynthetic process"/>
    <property type="evidence" value="ECO:0007669"/>
    <property type="project" value="UniProtKB-UniRule"/>
</dbReference>
<comment type="pathway">
    <text evidence="10">Cell wall biogenesis; peptidoglycan biosynthesis.</text>
</comment>
<evidence type="ECO:0000256" key="3">
    <source>
        <dbReference type="ARBA" id="ARBA00022676"/>
    </source>
</evidence>
<dbReference type="SUPFAM" id="SSF53756">
    <property type="entry name" value="UDP-Glycosyltransferase/glycogen phosphorylase"/>
    <property type="match status" value="1"/>
</dbReference>
<evidence type="ECO:0000256" key="7">
    <source>
        <dbReference type="ARBA" id="ARBA00023136"/>
    </source>
</evidence>
<feature type="domain" description="Glycosyltransferase family 28 N-terminal" evidence="11">
    <location>
        <begin position="3"/>
        <end position="137"/>
    </location>
</feature>
<dbReference type="InterPro" id="IPR006009">
    <property type="entry name" value="GlcNAc_MurG"/>
</dbReference>
<evidence type="ECO:0000256" key="2">
    <source>
        <dbReference type="ARBA" id="ARBA00022618"/>
    </source>
</evidence>
<evidence type="ECO:0000256" key="10">
    <source>
        <dbReference type="HAMAP-Rule" id="MF_00033"/>
    </source>
</evidence>
<feature type="binding site" evidence="10">
    <location>
        <position position="186"/>
    </location>
    <ligand>
        <name>UDP-N-acetyl-alpha-D-glucosamine</name>
        <dbReference type="ChEBI" id="CHEBI:57705"/>
    </ligand>
</feature>
<dbReference type="NCBIfam" id="TIGR01133">
    <property type="entry name" value="murG"/>
    <property type="match status" value="1"/>
</dbReference>
<comment type="similarity">
    <text evidence="10">Belongs to the glycosyltransferase 28 family. MurG subfamily.</text>
</comment>
<dbReference type="RefSeq" id="WP_109719752.1">
    <property type="nucleotide sequence ID" value="NZ_QEQK01000005.1"/>
</dbReference>
<dbReference type="HAMAP" id="MF_00033">
    <property type="entry name" value="MurG"/>
    <property type="match status" value="1"/>
</dbReference>
<keyword evidence="1 10" id="KW-1003">Cell membrane</keyword>
<keyword evidence="8 10" id="KW-0131">Cell cycle</keyword>
<evidence type="ECO:0000256" key="8">
    <source>
        <dbReference type="ARBA" id="ARBA00023306"/>
    </source>
</evidence>
<feature type="domain" description="Glycosyl transferase family 28 C-terminal" evidence="12">
    <location>
        <begin position="180"/>
        <end position="342"/>
    </location>
</feature>
<keyword evidence="3 10" id="KW-0328">Glycosyltransferase</keyword>
<evidence type="ECO:0000259" key="11">
    <source>
        <dbReference type="Pfam" id="PF03033"/>
    </source>
</evidence>
<evidence type="ECO:0000256" key="9">
    <source>
        <dbReference type="ARBA" id="ARBA00023316"/>
    </source>
</evidence>
<feature type="binding site" evidence="10">
    <location>
        <position position="122"/>
    </location>
    <ligand>
        <name>UDP-N-acetyl-alpha-D-glucosamine</name>
        <dbReference type="ChEBI" id="CHEBI:57705"/>
    </ligand>
</feature>
<dbReference type="GO" id="GO:0005975">
    <property type="term" value="P:carbohydrate metabolic process"/>
    <property type="evidence" value="ECO:0007669"/>
    <property type="project" value="InterPro"/>
</dbReference>
<feature type="binding site" evidence="10">
    <location>
        <begin position="258"/>
        <end position="263"/>
    </location>
    <ligand>
        <name>UDP-N-acetyl-alpha-D-glucosamine</name>
        <dbReference type="ChEBI" id="CHEBI:57705"/>
    </ligand>
</feature>
<evidence type="ECO:0000256" key="1">
    <source>
        <dbReference type="ARBA" id="ARBA00022475"/>
    </source>
</evidence>
<comment type="caution">
    <text evidence="13">The sequence shown here is derived from an EMBL/GenBank/DDBJ whole genome shotgun (WGS) entry which is preliminary data.</text>
</comment>
<feature type="binding site" evidence="10">
    <location>
        <position position="284"/>
    </location>
    <ligand>
        <name>UDP-N-acetyl-alpha-D-glucosamine</name>
        <dbReference type="ChEBI" id="CHEBI:57705"/>
    </ligand>
</feature>
<dbReference type="GO" id="GO:0071555">
    <property type="term" value="P:cell wall organization"/>
    <property type="evidence" value="ECO:0007669"/>
    <property type="project" value="UniProtKB-KW"/>
</dbReference>
<evidence type="ECO:0000259" key="12">
    <source>
        <dbReference type="Pfam" id="PF04101"/>
    </source>
</evidence>
<evidence type="ECO:0000313" key="14">
    <source>
        <dbReference type="Proteomes" id="UP000251800"/>
    </source>
</evidence>
<evidence type="ECO:0000256" key="6">
    <source>
        <dbReference type="ARBA" id="ARBA00022984"/>
    </source>
</evidence>
<comment type="subcellular location">
    <subcellularLocation>
        <location evidence="10">Cell membrane</location>
        <topology evidence="10">Peripheral membrane protein</topology>
        <orientation evidence="10">Cytoplasmic side</orientation>
    </subcellularLocation>
</comment>
<dbReference type="AlphaFoldDB" id="A0A363UMA2"/>
<dbReference type="PANTHER" id="PTHR21015:SF22">
    <property type="entry name" value="GLYCOSYLTRANSFERASE"/>
    <property type="match status" value="1"/>
</dbReference>
<dbReference type="GO" id="GO:0051301">
    <property type="term" value="P:cell division"/>
    <property type="evidence" value="ECO:0007669"/>
    <property type="project" value="UniProtKB-KW"/>
</dbReference>
<name>A0A363UMA2_9GAMM</name>
<gene>
    <name evidence="10 13" type="primary">murG</name>
    <name evidence="13" type="ORF">DEH80_06960</name>
</gene>
<dbReference type="Pfam" id="PF04101">
    <property type="entry name" value="Glyco_tran_28_C"/>
    <property type="match status" value="1"/>
</dbReference>
<feature type="binding site" evidence="10">
    <location>
        <position position="239"/>
    </location>
    <ligand>
        <name>UDP-N-acetyl-alpha-D-glucosamine</name>
        <dbReference type="ChEBI" id="CHEBI:57705"/>
    </ligand>
</feature>
<feature type="binding site" evidence="10">
    <location>
        <begin position="10"/>
        <end position="12"/>
    </location>
    <ligand>
        <name>UDP-N-acetyl-alpha-D-glucosamine</name>
        <dbReference type="ChEBI" id="CHEBI:57705"/>
    </ligand>
</feature>
<dbReference type="GO" id="GO:0005886">
    <property type="term" value="C:plasma membrane"/>
    <property type="evidence" value="ECO:0007669"/>
    <property type="project" value="UniProtKB-SubCell"/>
</dbReference>
<organism evidence="13 14">
    <name type="scientific">Abyssibacter profundi</name>
    <dbReference type="NCBI Taxonomy" id="2182787"/>
    <lineage>
        <taxon>Bacteria</taxon>
        <taxon>Pseudomonadati</taxon>
        <taxon>Pseudomonadota</taxon>
        <taxon>Gammaproteobacteria</taxon>
        <taxon>Chromatiales</taxon>
        <taxon>Oceanococcaceae</taxon>
        <taxon>Abyssibacter</taxon>
    </lineage>
</organism>
<dbReference type="InterPro" id="IPR004276">
    <property type="entry name" value="GlycoTrans_28_N"/>
</dbReference>
<evidence type="ECO:0000256" key="5">
    <source>
        <dbReference type="ARBA" id="ARBA00022960"/>
    </source>
</evidence>
<protein>
    <recommendedName>
        <fullName evidence="10">UDP-N-acetylglucosamine--N-acetylmuramyl-(pentapeptide) pyrophosphoryl-undecaprenol N-acetylglucosamine transferase</fullName>
        <ecNumber evidence="10">2.4.1.227</ecNumber>
    </recommendedName>
    <alternativeName>
        <fullName evidence="10">Undecaprenyl-PP-MurNAc-pentapeptide-UDPGlcNAc GlcNAc transferase</fullName>
    </alternativeName>
</protein>
<keyword evidence="14" id="KW-1185">Reference proteome</keyword>
<dbReference type="CDD" id="cd03785">
    <property type="entry name" value="GT28_MurG"/>
    <property type="match status" value="1"/>
</dbReference>
<dbReference type="Proteomes" id="UP000251800">
    <property type="component" value="Unassembled WGS sequence"/>
</dbReference>
<dbReference type="Pfam" id="PF03033">
    <property type="entry name" value="Glyco_transf_28"/>
    <property type="match status" value="1"/>
</dbReference>
<dbReference type="GO" id="GO:0008360">
    <property type="term" value="P:regulation of cell shape"/>
    <property type="evidence" value="ECO:0007669"/>
    <property type="project" value="UniProtKB-KW"/>
</dbReference>
<keyword evidence="4 10" id="KW-0808">Transferase</keyword>
<dbReference type="EC" id="2.4.1.227" evidence="10"/>
<comment type="function">
    <text evidence="10">Cell wall formation. Catalyzes the transfer of a GlcNAc subunit on undecaprenyl-pyrophosphoryl-MurNAc-pentapeptide (lipid intermediate I) to form undecaprenyl-pyrophosphoryl-MurNAc-(pentapeptide)GlcNAc (lipid intermediate II).</text>
</comment>
<feature type="binding site" evidence="10">
    <location>
        <position position="158"/>
    </location>
    <ligand>
        <name>UDP-N-acetyl-alpha-D-glucosamine</name>
        <dbReference type="ChEBI" id="CHEBI:57705"/>
    </ligand>
</feature>
<dbReference type="GO" id="GO:0050511">
    <property type="term" value="F:undecaprenyldiphospho-muramoylpentapeptide beta-N-acetylglucosaminyltransferase activity"/>
    <property type="evidence" value="ECO:0007669"/>
    <property type="project" value="UniProtKB-UniRule"/>
</dbReference>
<dbReference type="InterPro" id="IPR007235">
    <property type="entry name" value="Glyco_trans_28_C"/>
</dbReference>
<reference evidence="13 14" key="1">
    <citation type="submission" date="2018-05" db="EMBL/GenBank/DDBJ databases">
        <title>Abyssibacter profundi OUC007T gen. nov., sp. nov, a marine bacterium isolated from seawater of the Mariana Trench.</title>
        <authorList>
            <person name="Zhou S."/>
        </authorList>
    </citation>
    <scope>NUCLEOTIDE SEQUENCE [LARGE SCALE GENOMIC DNA]</scope>
    <source>
        <strain evidence="13 14">OUC007</strain>
    </source>
</reference>
<dbReference type="GO" id="GO:0051991">
    <property type="term" value="F:UDP-N-acetyl-D-glucosamine:N-acetylmuramoyl-L-alanyl-D-glutamyl-meso-2,6-diaminopimelyl-D-alanyl-D-alanine-diphosphoundecaprenol 4-beta-N-acetylglucosaminlytransferase activity"/>
    <property type="evidence" value="ECO:0007669"/>
    <property type="project" value="RHEA"/>
</dbReference>
<dbReference type="UniPathway" id="UPA00219"/>
<keyword evidence="5 10" id="KW-0133">Cell shape</keyword>
<keyword evidence="6 10" id="KW-0573">Peptidoglycan synthesis</keyword>
<keyword evidence="7 10" id="KW-0472">Membrane</keyword>
<comment type="catalytic activity">
    <reaction evidence="10">
        <text>di-trans,octa-cis-undecaprenyl diphospho-N-acetyl-alpha-D-muramoyl-L-alanyl-D-glutamyl-meso-2,6-diaminopimeloyl-D-alanyl-D-alanine + UDP-N-acetyl-alpha-D-glucosamine = di-trans,octa-cis-undecaprenyl diphospho-[N-acetyl-alpha-D-glucosaminyl-(1-&gt;4)]-N-acetyl-alpha-D-muramoyl-L-alanyl-D-glutamyl-meso-2,6-diaminopimeloyl-D-alanyl-D-alanine + UDP + H(+)</text>
        <dbReference type="Rhea" id="RHEA:31227"/>
        <dbReference type="ChEBI" id="CHEBI:15378"/>
        <dbReference type="ChEBI" id="CHEBI:57705"/>
        <dbReference type="ChEBI" id="CHEBI:58223"/>
        <dbReference type="ChEBI" id="CHEBI:61387"/>
        <dbReference type="ChEBI" id="CHEBI:61388"/>
        <dbReference type="EC" id="2.4.1.227"/>
    </reaction>
</comment>
<evidence type="ECO:0000313" key="13">
    <source>
        <dbReference type="EMBL" id="PWN56558.1"/>
    </source>
</evidence>
<sequence length="354" mass="36643">MKIAIAAGGTGGHVFPGLAVAEQLMALGHDVVWLGTEQGFEARVLADRPIAARWIRIAGVRGKGVSTLLAAPLRLLRAISECWLALRAERPDVLLGLGGFVAGPTGLAAWLRRIPLVIHEQNAAAGLTNRALSRIATVNLQAFPGAIAGAEVVGNPVRSSFADLPDPAVRQSDEGEPVRLLVVGGSQGAKALNQIVPAALARLPAALRPRVTHQGGRTVAVAEAAYAQAAVDADIIPFIDDIASAYATADLVVCRSGALTVAELAAAGCASILVPFPAAVDDHQTANAAYLADAGAALLMPEATLSPERLAEALRPLLTDRARRLSMAQQARTLAWPDACQRIVDVCLQAGGRA</sequence>
<keyword evidence="9 10" id="KW-0961">Cell wall biogenesis/degradation</keyword>
<accession>A0A363UMA2</accession>
<evidence type="ECO:0000256" key="4">
    <source>
        <dbReference type="ARBA" id="ARBA00022679"/>
    </source>
</evidence>
<dbReference type="PANTHER" id="PTHR21015">
    <property type="entry name" value="UDP-N-ACETYLGLUCOSAMINE--N-ACETYLMURAMYL-(PENTAPEPTIDE) PYROPHOSPHORYL-UNDECAPRENOL N-ACETYLGLUCOSAMINE TRANSFERASE 1"/>
    <property type="match status" value="1"/>
</dbReference>
<dbReference type="Gene3D" id="3.40.50.2000">
    <property type="entry name" value="Glycogen Phosphorylase B"/>
    <property type="match status" value="2"/>
</dbReference>
<dbReference type="EMBL" id="QEQK01000005">
    <property type="protein sequence ID" value="PWN56558.1"/>
    <property type="molecule type" value="Genomic_DNA"/>
</dbReference>
<keyword evidence="2 10" id="KW-0132">Cell division</keyword>